<feature type="domain" description="NAD-dependent epimerase/dehydratase" evidence="1">
    <location>
        <begin position="6"/>
        <end position="224"/>
    </location>
</feature>
<accession>A0ABR4KW28</accession>
<dbReference type="EMBL" id="JBFXLU010000007">
    <property type="protein sequence ID" value="KAL2856491.1"/>
    <property type="molecule type" value="Genomic_DNA"/>
</dbReference>
<dbReference type="PANTHER" id="PTHR48079:SF6">
    <property type="entry name" value="NAD(P)-BINDING DOMAIN-CONTAINING PROTEIN-RELATED"/>
    <property type="match status" value="1"/>
</dbReference>
<keyword evidence="3" id="KW-1185">Reference proteome</keyword>
<dbReference type="InterPro" id="IPR036291">
    <property type="entry name" value="NAD(P)-bd_dom_sf"/>
</dbReference>
<protein>
    <recommendedName>
        <fullName evidence="1">NAD-dependent epimerase/dehydratase domain-containing protein</fullName>
    </recommendedName>
</protein>
<evidence type="ECO:0000259" key="1">
    <source>
        <dbReference type="Pfam" id="PF01370"/>
    </source>
</evidence>
<dbReference type="PANTHER" id="PTHR48079">
    <property type="entry name" value="PROTEIN YEEZ"/>
    <property type="match status" value="1"/>
</dbReference>
<sequence>MAPNLLLTGATGYIGGSVLRSLFAANIQPASIWAIVRSEAQADSLRPLQVNTVQAGLTDEDAVKKVVLNNSIDIVIHTVSAVDYTLAVPLLKALKTRKDQTGQHVHFIHTSGVTAFADKTGWPYGVAKESDDLYALQKAVTTPYPLRETDIVIHKTADEYGISVYSVVPPLVYGKGTGTGNKISVQIPTVIRAAIANKQVHRFAENSEWPAVHVADLAEYYTRLVVGIVDQQPLPSGAKGYYLVSPHTFRWHNVLSALAKELFARNLVSSAEVREWPSEEIKAKSLGLPAPYYEIAWNSNAFVLAEHREALGWKPEWDYTRFIRDIGEDVKAVLEAGTGVKDLTKYLPDQS</sequence>
<proteinExistence type="predicted"/>
<dbReference type="InterPro" id="IPR001509">
    <property type="entry name" value="Epimerase_deHydtase"/>
</dbReference>
<dbReference type="SUPFAM" id="SSF51735">
    <property type="entry name" value="NAD(P)-binding Rossmann-fold domains"/>
    <property type="match status" value="1"/>
</dbReference>
<dbReference type="Pfam" id="PF01370">
    <property type="entry name" value="Epimerase"/>
    <property type="match status" value="1"/>
</dbReference>
<dbReference type="InterPro" id="IPR051783">
    <property type="entry name" value="NAD(P)-dependent_oxidoreduct"/>
</dbReference>
<evidence type="ECO:0000313" key="2">
    <source>
        <dbReference type="EMBL" id="KAL2856491.1"/>
    </source>
</evidence>
<name>A0ABR4KW28_9EURO</name>
<dbReference type="Gene3D" id="3.40.50.720">
    <property type="entry name" value="NAD(P)-binding Rossmann-like Domain"/>
    <property type="match status" value="1"/>
</dbReference>
<gene>
    <name evidence="2" type="ORF">BJY01DRAFT_203452</name>
</gene>
<reference evidence="2 3" key="1">
    <citation type="submission" date="2024-07" db="EMBL/GenBank/DDBJ databases">
        <title>Section-level genome sequencing and comparative genomics of Aspergillus sections Usti and Cavernicolus.</title>
        <authorList>
            <consortium name="Lawrence Berkeley National Laboratory"/>
            <person name="Nybo J.L."/>
            <person name="Vesth T.C."/>
            <person name="Theobald S."/>
            <person name="Frisvad J.C."/>
            <person name="Larsen T.O."/>
            <person name="Kjaerboelling I."/>
            <person name="Rothschild-Mancinelli K."/>
            <person name="Lyhne E.K."/>
            <person name="Kogle M.E."/>
            <person name="Barry K."/>
            <person name="Clum A."/>
            <person name="Na H."/>
            <person name="Ledsgaard L."/>
            <person name="Lin J."/>
            <person name="Lipzen A."/>
            <person name="Kuo A."/>
            <person name="Riley R."/>
            <person name="Mondo S."/>
            <person name="Labutti K."/>
            <person name="Haridas S."/>
            <person name="Pangalinan J."/>
            <person name="Salamov A.A."/>
            <person name="Simmons B.A."/>
            <person name="Magnuson J.K."/>
            <person name="Chen J."/>
            <person name="Drula E."/>
            <person name="Henrissat B."/>
            <person name="Wiebenga A."/>
            <person name="Lubbers R.J."/>
            <person name="Gomes A.C."/>
            <person name="Makela M.R."/>
            <person name="Stajich J."/>
            <person name="Grigoriev I.V."/>
            <person name="Mortensen U.H."/>
            <person name="De Vries R.P."/>
            <person name="Baker S.E."/>
            <person name="Andersen M.R."/>
        </authorList>
    </citation>
    <scope>NUCLEOTIDE SEQUENCE [LARGE SCALE GENOMIC DNA]</scope>
    <source>
        <strain evidence="2 3">CBS 123904</strain>
    </source>
</reference>
<organism evidence="2 3">
    <name type="scientific">Aspergillus pseudoustus</name>
    <dbReference type="NCBI Taxonomy" id="1810923"/>
    <lineage>
        <taxon>Eukaryota</taxon>
        <taxon>Fungi</taxon>
        <taxon>Dikarya</taxon>
        <taxon>Ascomycota</taxon>
        <taxon>Pezizomycotina</taxon>
        <taxon>Eurotiomycetes</taxon>
        <taxon>Eurotiomycetidae</taxon>
        <taxon>Eurotiales</taxon>
        <taxon>Aspergillaceae</taxon>
        <taxon>Aspergillus</taxon>
        <taxon>Aspergillus subgen. Nidulantes</taxon>
    </lineage>
</organism>
<evidence type="ECO:0000313" key="3">
    <source>
        <dbReference type="Proteomes" id="UP001610446"/>
    </source>
</evidence>
<dbReference type="Proteomes" id="UP001610446">
    <property type="component" value="Unassembled WGS sequence"/>
</dbReference>
<comment type="caution">
    <text evidence="2">The sequence shown here is derived from an EMBL/GenBank/DDBJ whole genome shotgun (WGS) entry which is preliminary data.</text>
</comment>